<keyword evidence="3" id="KW-1185">Reference proteome</keyword>
<accession>A0A4R4RVN7</accession>
<gene>
    <name evidence="2" type="ORF">E1212_04535</name>
</gene>
<dbReference type="GO" id="GO:0004181">
    <property type="term" value="F:metallocarboxypeptidase activity"/>
    <property type="evidence" value="ECO:0007669"/>
    <property type="project" value="InterPro"/>
</dbReference>
<dbReference type="GO" id="GO:0006508">
    <property type="term" value="P:proteolysis"/>
    <property type="evidence" value="ECO:0007669"/>
    <property type="project" value="InterPro"/>
</dbReference>
<proteinExistence type="predicted"/>
<dbReference type="Proteomes" id="UP000295621">
    <property type="component" value="Unassembled WGS sequence"/>
</dbReference>
<dbReference type="Pfam" id="PF00246">
    <property type="entry name" value="Peptidase_M14"/>
    <property type="match status" value="1"/>
</dbReference>
<reference evidence="2 3" key="1">
    <citation type="submission" date="2019-02" db="EMBL/GenBank/DDBJ databases">
        <title>Draft genome sequences of novel Actinobacteria.</title>
        <authorList>
            <person name="Sahin N."/>
            <person name="Ay H."/>
            <person name="Saygin H."/>
        </authorList>
    </citation>
    <scope>NUCLEOTIDE SEQUENCE [LARGE SCALE GENOMIC DNA]</scope>
    <source>
        <strain evidence="2 3">KC603</strain>
    </source>
</reference>
<dbReference type="SUPFAM" id="SSF52317">
    <property type="entry name" value="Class I glutamine amidotransferase-like"/>
    <property type="match status" value="1"/>
</dbReference>
<evidence type="ECO:0000259" key="1">
    <source>
        <dbReference type="Pfam" id="PF00246"/>
    </source>
</evidence>
<dbReference type="AlphaFoldDB" id="A0A4R4RVN7"/>
<dbReference type="InterPro" id="IPR000834">
    <property type="entry name" value="Peptidase_M14"/>
</dbReference>
<comment type="caution">
    <text evidence="2">The sequence shown here is derived from an EMBL/GenBank/DDBJ whole genome shotgun (WGS) entry which is preliminary data.</text>
</comment>
<sequence>MSIDPTNCCRYVTGTPTSEMSSEHQGYCTHRRAQCTEVPTMSMKRALTGVAAAALAASVLVVIPGDDRSSTADAAPEDIPTPEEFFGFAMGTSGKLAPFEEIKDYFELVAEESDSVEYEVAGTTTLGHEYPVMRVSSAENLADLDEILEANERLADPRSDLSESEARALAEQSVPVYYLEATLHSTEVGNLPALVDVIHRLSTERSEFVQNILDNLVILVVPSANPDGQHLLVDYFNETEGTAYARTYPDLYHKYVGHDNNRDWIFFTQEESRIRTRLEQQYRPVILHFMHQAGSNSPRMWVPPFDEPLGPNIDSITISASNALGAEVANAAAEAGLPGVSTDDAYGIFWNADVFGTGPHRGASLFLHEIASVRDLALPFSNPDGSPPGARDRTMRTFDPYTEPTWTLEQIVEYAKLSMYTGLDSVAKDADDWLFNNLYQVNRRNMEPDGGPETYLVPAGQRDPYAVKQLVQIFDTAGVEVDRALSTVRVGRTTYPAGTLLIQTRQPMGSWVDQVLEVDHYPEQARKCAGCPLIMPYSETTDNLAMLLGLTVATADDARVARTERIDADDITAPAVPNPPANGAYLVRPTSYGLTHVISGLQADGVPVFRATAAFQSGSMAYEPGTLIVPATAAARGALAEASALTALPVTTAPQVPAVAALELKPDTTIGLIRGANNMPGGWLMWLADTYGLNYEVVEADDYANLARFDTILVAPGVNKARIVTGLNPAQYPEEFHWARGVGETGWQALATWVQQGGNLVAVGAAAETARELLALPITNATPRDRAAFSAPGTLLNAQFDPAAPATWGMPANWPVWYNNSPAYTVAGGSGATVASSYPTSGELLASGYAHGQAALAGLANVVTVPVGEGQATVAGADITFRSWPRSAWTIVSNALYNGPGTPVSAAELPARVTAR</sequence>
<evidence type="ECO:0000313" key="2">
    <source>
        <dbReference type="EMBL" id="TDC53756.1"/>
    </source>
</evidence>
<dbReference type="EMBL" id="SMKL01000007">
    <property type="protein sequence ID" value="TDC53756.1"/>
    <property type="molecule type" value="Genomic_DNA"/>
</dbReference>
<protein>
    <recommendedName>
        <fullName evidence="1">Peptidase M14 domain-containing protein</fullName>
    </recommendedName>
</protein>
<dbReference type="SUPFAM" id="SSF53187">
    <property type="entry name" value="Zn-dependent exopeptidases"/>
    <property type="match status" value="1"/>
</dbReference>
<dbReference type="GO" id="GO:0008270">
    <property type="term" value="F:zinc ion binding"/>
    <property type="evidence" value="ECO:0007669"/>
    <property type="project" value="InterPro"/>
</dbReference>
<feature type="domain" description="Peptidase M14" evidence="1">
    <location>
        <begin position="107"/>
        <end position="283"/>
    </location>
</feature>
<dbReference type="OrthoDB" id="9758209at2"/>
<evidence type="ECO:0000313" key="3">
    <source>
        <dbReference type="Proteomes" id="UP000295621"/>
    </source>
</evidence>
<organism evidence="2 3">
    <name type="scientific">Jiangella ureilytica</name>
    <dbReference type="NCBI Taxonomy" id="2530374"/>
    <lineage>
        <taxon>Bacteria</taxon>
        <taxon>Bacillati</taxon>
        <taxon>Actinomycetota</taxon>
        <taxon>Actinomycetes</taxon>
        <taxon>Jiangellales</taxon>
        <taxon>Jiangellaceae</taxon>
        <taxon>Jiangella</taxon>
    </lineage>
</organism>
<dbReference type="Gene3D" id="3.40.630.10">
    <property type="entry name" value="Zn peptidases"/>
    <property type="match status" value="1"/>
</dbReference>
<name>A0A4R4RVN7_9ACTN</name>
<dbReference type="InterPro" id="IPR029062">
    <property type="entry name" value="Class_I_gatase-like"/>
</dbReference>